<sequence length="122" mass="14321">MDKMLFLVGALYLHLAVSSLETLHYCKMRLLDVPIDYRNFYVKLCVGQESEKQYARYHEKDLKGSYEPTCLPYFNIDLRPTLPPWRPTLPNKHKYAAQQLSSQIYDNLATSTQTSFVSFNYK</sequence>
<feature type="signal peptide" evidence="1">
    <location>
        <begin position="1"/>
        <end position="19"/>
    </location>
</feature>
<protein>
    <recommendedName>
        <fullName evidence="4">Secreted protein</fullName>
    </recommendedName>
</protein>
<evidence type="ECO:0008006" key="4">
    <source>
        <dbReference type="Google" id="ProtNLM"/>
    </source>
</evidence>
<name>A0A922CV71_MANSE</name>
<keyword evidence="3" id="KW-1185">Reference proteome</keyword>
<dbReference type="AlphaFoldDB" id="A0A922CV71"/>
<accession>A0A922CV71</accession>
<proteinExistence type="predicted"/>
<reference evidence="2" key="2">
    <citation type="submission" date="2020-12" db="EMBL/GenBank/DDBJ databases">
        <authorList>
            <person name="Kanost M."/>
        </authorList>
    </citation>
    <scope>NUCLEOTIDE SEQUENCE</scope>
</reference>
<reference evidence="2" key="1">
    <citation type="journal article" date="2016" name="Insect Biochem. Mol. Biol.">
        <title>Multifaceted biological insights from a draft genome sequence of the tobacco hornworm moth, Manduca sexta.</title>
        <authorList>
            <person name="Kanost M.R."/>
            <person name="Arrese E.L."/>
            <person name="Cao X."/>
            <person name="Chen Y.R."/>
            <person name="Chellapilla S."/>
            <person name="Goldsmith M.R."/>
            <person name="Grosse-Wilde E."/>
            <person name="Heckel D.G."/>
            <person name="Herndon N."/>
            <person name="Jiang H."/>
            <person name="Papanicolaou A."/>
            <person name="Qu J."/>
            <person name="Soulages J.L."/>
            <person name="Vogel H."/>
            <person name="Walters J."/>
            <person name="Waterhouse R.M."/>
            <person name="Ahn S.J."/>
            <person name="Almeida F.C."/>
            <person name="An C."/>
            <person name="Aqrawi P."/>
            <person name="Bretschneider A."/>
            <person name="Bryant W.B."/>
            <person name="Bucks S."/>
            <person name="Chao H."/>
            <person name="Chevignon G."/>
            <person name="Christen J.M."/>
            <person name="Clarke D.F."/>
            <person name="Dittmer N.T."/>
            <person name="Ferguson L.C.F."/>
            <person name="Garavelou S."/>
            <person name="Gordon K.H.J."/>
            <person name="Gunaratna R.T."/>
            <person name="Han Y."/>
            <person name="Hauser F."/>
            <person name="He Y."/>
            <person name="Heidel-Fischer H."/>
            <person name="Hirsh A."/>
            <person name="Hu Y."/>
            <person name="Jiang H."/>
            <person name="Kalra D."/>
            <person name="Klinner C."/>
            <person name="Konig C."/>
            <person name="Kovar C."/>
            <person name="Kroll A.R."/>
            <person name="Kuwar S.S."/>
            <person name="Lee S.L."/>
            <person name="Lehman R."/>
            <person name="Li K."/>
            <person name="Li Z."/>
            <person name="Liang H."/>
            <person name="Lovelace S."/>
            <person name="Lu Z."/>
            <person name="Mansfield J.H."/>
            <person name="McCulloch K.J."/>
            <person name="Mathew T."/>
            <person name="Morton B."/>
            <person name="Muzny D.M."/>
            <person name="Neunemann D."/>
            <person name="Ongeri F."/>
            <person name="Pauchet Y."/>
            <person name="Pu L.L."/>
            <person name="Pyrousis I."/>
            <person name="Rao X.J."/>
            <person name="Redding A."/>
            <person name="Roesel C."/>
            <person name="Sanchez-Gracia A."/>
            <person name="Schaack S."/>
            <person name="Shukla A."/>
            <person name="Tetreau G."/>
            <person name="Wang Y."/>
            <person name="Xiong G.H."/>
            <person name="Traut W."/>
            <person name="Walsh T.K."/>
            <person name="Worley K.C."/>
            <person name="Wu D."/>
            <person name="Wu W."/>
            <person name="Wu Y.Q."/>
            <person name="Zhang X."/>
            <person name="Zou Z."/>
            <person name="Zucker H."/>
            <person name="Briscoe A.D."/>
            <person name="Burmester T."/>
            <person name="Clem R.J."/>
            <person name="Feyereisen R."/>
            <person name="Grimmelikhuijzen C.J.P."/>
            <person name="Hamodrakas S.J."/>
            <person name="Hansson B.S."/>
            <person name="Huguet E."/>
            <person name="Jermiin L.S."/>
            <person name="Lan Q."/>
            <person name="Lehman H.K."/>
            <person name="Lorenzen M."/>
            <person name="Merzendorfer H."/>
            <person name="Michalopoulos I."/>
            <person name="Morton D.B."/>
            <person name="Muthukrishnan S."/>
            <person name="Oakeshott J.G."/>
            <person name="Palmer W."/>
            <person name="Park Y."/>
            <person name="Passarelli A.L."/>
            <person name="Rozas J."/>
            <person name="Schwartz L.M."/>
            <person name="Smith W."/>
            <person name="Southgate A."/>
            <person name="Vilcinskas A."/>
            <person name="Vogt R."/>
            <person name="Wang P."/>
            <person name="Werren J."/>
            <person name="Yu X.Q."/>
            <person name="Zhou J.J."/>
            <person name="Brown S.J."/>
            <person name="Scherer S.E."/>
            <person name="Richards S."/>
            <person name="Blissard G.W."/>
        </authorList>
    </citation>
    <scope>NUCLEOTIDE SEQUENCE</scope>
</reference>
<dbReference type="EMBL" id="JH668624">
    <property type="protein sequence ID" value="KAG6459514.1"/>
    <property type="molecule type" value="Genomic_DNA"/>
</dbReference>
<evidence type="ECO:0000256" key="1">
    <source>
        <dbReference type="SAM" id="SignalP"/>
    </source>
</evidence>
<keyword evidence="1" id="KW-0732">Signal</keyword>
<evidence type="ECO:0000313" key="3">
    <source>
        <dbReference type="Proteomes" id="UP000791440"/>
    </source>
</evidence>
<dbReference type="Proteomes" id="UP000791440">
    <property type="component" value="Unassembled WGS sequence"/>
</dbReference>
<organism evidence="2 3">
    <name type="scientific">Manduca sexta</name>
    <name type="common">Tobacco hawkmoth</name>
    <name type="synonym">Tobacco hornworm</name>
    <dbReference type="NCBI Taxonomy" id="7130"/>
    <lineage>
        <taxon>Eukaryota</taxon>
        <taxon>Metazoa</taxon>
        <taxon>Ecdysozoa</taxon>
        <taxon>Arthropoda</taxon>
        <taxon>Hexapoda</taxon>
        <taxon>Insecta</taxon>
        <taxon>Pterygota</taxon>
        <taxon>Neoptera</taxon>
        <taxon>Endopterygota</taxon>
        <taxon>Lepidoptera</taxon>
        <taxon>Glossata</taxon>
        <taxon>Ditrysia</taxon>
        <taxon>Bombycoidea</taxon>
        <taxon>Sphingidae</taxon>
        <taxon>Sphinginae</taxon>
        <taxon>Sphingini</taxon>
        <taxon>Manduca</taxon>
    </lineage>
</organism>
<feature type="chain" id="PRO_5037596925" description="Secreted protein" evidence="1">
    <location>
        <begin position="20"/>
        <end position="122"/>
    </location>
</feature>
<gene>
    <name evidence="2" type="ORF">O3G_MSEX011415</name>
</gene>
<evidence type="ECO:0000313" key="2">
    <source>
        <dbReference type="EMBL" id="KAG6459514.1"/>
    </source>
</evidence>
<comment type="caution">
    <text evidence="2">The sequence shown here is derived from an EMBL/GenBank/DDBJ whole genome shotgun (WGS) entry which is preliminary data.</text>
</comment>